<protein>
    <submittedName>
        <fullName evidence="1">Putative polymerase</fullName>
    </submittedName>
</protein>
<gene>
    <name evidence="1" type="ORF">PssvBMR1_gp19</name>
</gene>
<organism evidence="1 2">
    <name type="scientific">Pseudomonas phage MR1</name>
    <dbReference type="NCBI Taxonomy" id="2711169"/>
    <lineage>
        <taxon>Viruses</taxon>
        <taxon>Duplodnaviria</taxon>
        <taxon>Heunggongvirae</taxon>
        <taxon>Uroviricota</taxon>
        <taxon>Caudoviricetes</taxon>
        <taxon>Autographivirales</taxon>
        <taxon>Autotranscriptaviridae</taxon>
        <taxon>Studiervirinae</taxon>
        <taxon>Hennigervirus</taxon>
        <taxon>Hennigervirus MR1</taxon>
    </lineage>
</organism>
<dbReference type="InterPro" id="IPR043519">
    <property type="entry name" value="NT_sf"/>
</dbReference>
<keyword evidence="2" id="KW-1185">Reference proteome</keyword>
<name>A0A6M3TC65_9CAUD</name>
<dbReference type="PROSITE" id="PS51257">
    <property type="entry name" value="PROKAR_LIPOPROTEIN"/>
    <property type="match status" value="1"/>
</dbReference>
<evidence type="ECO:0000313" key="2">
    <source>
        <dbReference type="Proteomes" id="UP000502407"/>
    </source>
</evidence>
<dbReference type="Proteomes" id="UP000502407">
    <property type="component" value="Segment"/>
</dbReference>
<dbReference type="SUPFAM" id="SSF81301">
    <property type="entry name" value="Nucleotidyltransferase"/>
    <property type="match status" value="1"/>
</dbReference>
<accession>A0A6M3TC65</accession>
<dbReference type="EMBL" id="MT104465">
    <property type="protein sequence ID" value="QJD54612.1"/>
    <property type="molecule type" value="Genomic_DNA"/>
</dbReference>
<proteinExistence type="predicted"/>
<evidence type="ECO:0000313" key="1">
    <source>
        <dbReference type="EMBL" id="QJD54612.1"/>
    </source>
</evidence>
<dbReference type="Gene3D" id="3.30.460.10">
    <property type="entry name" value="Beta Polymerase, domain 2"/>
    <property type="match status" value="1"/>
</dbReference>
<reference evidence="1 2" key="1">
    <citation type="journal article" date="2020" name="Microb. Biotechnol.">
        <title>Phage biocontrol to combat Pseudomonas syringae pathogens causing disease in cherry.</title>
        <authorList>
            <person name="Rabiey M."/>
            <person name="Roy S.R."/>
            <person name="Holtappels D."/>
            <person name="Franceschetti L."/>
            <person name="Quilty B.J."/>
            <person name="Creeth R."/>
            <person name="Sundin G.W."/>
            <person name="Wagemans J."/>
            <person name="Lavigne R."/>
            <person name="Jackson R.W."/>
        </authorList>
    </citation>
    <scope>NUCLEOTIDE SEQUENCE [LARGE SCALE GENOMIC DNA]</scope>
</reference>
<sequence length="186" mass="20652">MNRTLLQGGFDLVEHLIGHGIGAIIAGGCARDLFFGVVPKDIDIICAGTDPETVSRALDEGGYSYEKFPKYHTGSDSDRLQGVWKIAGCDIDVILYETDCVSEAIQKFDYNLNQFAIVGIQRGIEGATIRYMGDKHWSILTRLREDARGSRAEKMEAKWTDLVLKRPPNGEMGLNAMREREVADVV</sequence>